<sequence length="132" mass="14888">MAEALTPIRAVADHFGLPLSTLHYWERRGLIAPLRRAGGQRWYDTDQLYRIALIKHWRETGLMGIEDVAALLATGPGWQEAVTERLAEIERRRAALDAAHAYLTHLLACPHETSPEDCPGFRERVDVPVARP</sequence>
<keyword evidence="7" id="KW-1185">Reference proteome</keyword>
<dbReference type="EMBL" id="BAAAPE010000007">
    <property type="protein sequence ID" value="GAA2073072.1"/>
    <property type="molecule type" value="Genomic_DNA"/>
</dbReference>
<dbReference type="PANTHER" id="PTHR30204:SF69">
    <property type="entry name" value="MERR-FAMILY TRANSCRIPTIONAL REGULATOR"/>
    <property type="match status" value="1"/>
</dbReference>
<dbReference type="Proteomes" id="UP001500016">
    <property type="component" value="Unassembled WGS sequence"/>
</dbReference>
<evidence type="ECO:0000313" key="7">
    <source>
        <dbReference type="Proteomes" id="UP001500016"/>
    </source>
</evidence>
<keyword evidence="1" id="KW-0678">Repressor</keyword>
<dbReference type="Gene3D" id="1.10.1660.10">
    <property type="match status" value="1"/>
</dbReference>
<evidence type="ECO:0000256" key="1">
    <source>
        <dbReference type="ARBA" id="ARBA00022491"/>
    </source>
</evidence>
<evidence type="ECO:0000256" key="3">
    <source>
        <dbReference type="ARBA" id="ARBA00023125"/>
    </source>
</evidence>
<reference evidence="6 7" key="1">
    <citation type="journal article" date="2019" name="Int. J. Syst. Evol. Microbiol.">
        <title>The Global Catalogue of Microorganisms (GCM) 10K type strain sequencing project: providing services to taxonomists for standard genome sequencing and annotation.</title>
        <authorList>
            <consortium name="The Broad Institute Genomics Platform"/>
            <consortium name="The Broad Institute Genome Sequencing Center for Infectious Disease"/>
            <person name="Wu L."/>
            <person name="Ma J."/>
        </authorList>
    </citation>
    <scope>NUCLEOTIDE SEQUENCE [LARGE SCALE GENOMIC DNA]</scope>
    <source>
        <strain evidence="6 7">JCM 15478</strain>
    </source>
</reference>
<feature type="domain" description="HTH merR-type" evidence="5">
    <location>
        <begin position="5"/>
        <end position="74"/>
    </location>
</feature>
<dbReference type="InterPro" id="IPR000551">
    <property type="entry name" value="MerR-type_HTH_dom"/>
</dbReference>
<dbReference type="InterPro" id="IPR009061">
    <property type="entry name" value="DNA-bd_dom_put_sf"/>
</dbReference>
<dbReference type="InterPro" id="IPR047057">
    <property type="entry name" value="MerR_fam"/>
</dbReference>
<dbReference type="SUPFAM" id="SSF46955">
    <property type="entry name" value="Putative DNA-binding domain"/>
    <property type="match status" value="1"/>
</dbReference>
<proteinExistence type="predicted"/>
<dbReference type="RefSeq" id="WP_344527393.1">
    <property type="nucleotide sequence ID" value="NZ_BAAAPE010000007.1"/>
</dbReference>
<name>A0ABN2VUF2_9ACTN</name>
<dbReference type="Pfam" id="PF13411">
    <property type="entry name" value="MerR_1"/>
    <property type="match status" value="1"/>
</dbReference>
<accession>A0ABN2VUF2</accession>
<keyword evidence="4" id="KW-0804">Transcription</keyword>
<dbReference type="CDD" id="cd00592">
    <property type="entry name" value="HTH_MerR-like"/>
    <property type="match status" value="1"/>
</dbReference>
<keyword evidence="3" id="KW-0238">DNA-binding</keyword>
<gene>
    <name evidence="6" type="ORF">GCM10009801_26110</name>
</gene>
<dbReference type="PANTHER" id="PTHR30204">
    <property type="entry name" value="REDOX-CYCLING DRUG-SENSING TRANSCRIPTIONAL ACTIVATOR SOXR"/>
    <property type="match status" value="1"/>
</dbReference>
<dbReference type="PROSITE" id="PS50937">
    <property type="entry name" value="HTH_MERR_2"/>
    <property type="match status" value="1"/>
</dbReference>
<evidence type="ECO:0000259" key="5">
    <source>
        <dbReference type="PROSITE" id="PS50937"/>
    </source>
</evidence>
<organism evidence="6 7">
    <name type="scientific">Streptomyces albiaxialis</name>
    <dbReference type="NCBI Taxonomy" id="329523"/>
    <lineage>
        <taxon>Bacteria</taxon>
        <taxon>Bacillati</taxon>
        <taxon>Actinomycetota</taxon>
        <taxon>Actinomycetes</taxon>
        <taxon>Kitasatosporales</taxon>
        <taxon>Streptomycetaceae</taxon>
        <taxon>Streptomyces</taxon>
    </lineage>
</organism>
<evidence type="ECO:0000256" key="4">
    <source>
        <dbReference type="ARBA" id="ARBA00023163"/>
    </source>
</evidence>
<evidence type="ECO:0000313" key="6">
    <source>
        <dbReference type="EMBL" id="GAA2073072.1"/>
    </source>
</evidence>
<protein>
    <recommendedName>
        <fullName evidence="5">HTH merR-type domain-containing protein</fullName>
    </recommendedName>
</protein>
<dbReference type="SMART" id="SM00422">
    <property type="entry name" value="HTH_MERR"/>
    <property type="match status" value="1"/>
</dbReference>
<evidence type="ECO:0000256" key="2">
    <source>
        <dbReference type="ARBA" id="ARBA00023015"/>
    </source>
</evidence>
<keyword evidence="2" id="KW-0805">Transcription regulation</keyword>
<comment type="caution">
    <text evidence="6">The sequence shown here is derived from an EMBL/GenBank/DDBJ whole genome shotgun (WGS) entry which is preliminary data.</text>
</comment>